<keyword evidence="4" id="KW-1185">Reference proteome</keyword>
<dbReference type="RefSeq" id="WP_114846896.1">
    <property type="nucleotide sequence ID" value="NZ_JBHSPE010000012.1"/>
</dbReference>
<protein>
    <submittedName>
        <fullName evidence="3">DUF2845 domain-containing protein</fullName>
    </submittedName>
</protein>
<organism evidence="3 4">
    <name type="scientific">Dyella tabacisoli</name>
    <dbReference type="NCBI Taxonomy" id="2282381"/>
    <lineage>
        <taxon>Bacteria</taxon>
        <taxon>Pseudomonadati</taxon>
        <taxon>Pseudomonadota</taxon>
        <taxon>Gammaproteobacteria</taxon>
        <taxon>Lysobacterales</taxon>
        <taxon>Rhodanobacteraceae</taxon>
        <taxon>Dyella</taxon>
    </lineage>
</organism>
<feature type="chain" id="PRO_5016828044" evidence="2">
    <location>
        <begin position="19"/>
        <end position="110"/>
    </location>
</feature>
<sequence length="110" mass="12193">MLRYGVAVLLMFCCAAHAGNTLRVDSQVLTTGDSAARVVELLGKPVHKSRPGKSRPGPSKRGASSRRSRGRVAMDDRRVPAERWQYRHRGRSIIVTIVDGKVSDIDDRPR</sequence>
<gene>
    <name evidence="3" type="ORF">DVJ77_17910</name>
</gene>
<comment type="caution">
    <text evidence="3">The sequence shown here is derived from an EMBL/GenBank/DDBJ whole genome shotgun (WGS) entry which is preliminary data.</text>
</comment>
<name>A0A369UIF1_9GAMM</name>
<proteinExistence type="predicted"/>
<evidence type="ECO:0000313" key="3">
    <source>
        <dbReference type="EMBL" id="RDD80326.1"/>
    </source>
</evidence>
<dbReference type="Proteomes" id="UP000253782">
    <property type="component" value="Unassembled WGS sequence"/>
</dbReference>
<feature type="region of interest" description="Disordered" evidence="1">
    <location>
        <begin position="42"/>
        <end position="77"/>
    </location>
</feature>
<dbReference type="EMBL" id="QQAH01000018">
    <property type="protein sequence ID" value="RDD80326.1"/>
    <property type="molecule type" value="Genomic_DNA"/>
</dbReference>
<dbReference type="AlphaFoldDB" id="A0A369UIF1"/>
<dbReference type="Pfam" id="PF11006">
    <property type="entry name" value="DUF2845"/>
    <property type="match status" value="1"/>
</dbReference>
<evidence type="ECO:0000256" key="2">
    <source>
        <dbReference type="SAM" id="SignalP"/>
    </source>
</evidence>
<reference evidence="3 4" key="1">
    <citation type="submission" date="2018-07" db="EMBL/GenBank/DDBJ databases">
        <title>Dyella tabacisoli L4-6T, whole genome shotgun sequence.</title>
        <authorList>
            <person name="Zhou X.-K."/>
            <person name="Li W.-J."/>
            <person name="Duan Y.-Q."/>
        </authorList>
    </citation>
    <scope>NUCLEOTIDE SEQUENCE [LARGE SCALE GENOMIC DNA]</scope>
    <source>
        <strain evidence="3 4">L4-6</strain>
    </source>
</reference>
<evidence type="ECO:0000256" key="1">
    <source>
        <dbReference type="SAM" id="MobiDB-lite"/>
    </source>
</evidence>
<keyword evidence="2" id="KW-0732">Signal</keyword>
<feature type="signal peptide" evidence="2">
    <location>
        <begin position="1"/>
        <end position="18"/>
    </location>
</feature>
<dbReference type="OrthoDB" id="5959004at2"/>
<dbReference type="InterPro" id="IPR021268">
    <property type="entry name" value="DUF2845"/>
</dbReference>
<accession>A0A369UIF1</accession>
<evidence type="ECO:0000313" key="4">
    <source>
        <dbReference type="Proteomes" id="UP000253782"/>
    </source>
</evidence>